<dbReference type="CTD" id="22863"/>
<evidence type="ECO:0000256" key="2">
    <source>
        <dbReference type="SAM" id="Coils"/>
    </source>
</evidence>
<keyword evidence="3" id="KW-1185">Reference proteome</keyword>
<dbReference type="Proteomes" id="UP000829999">
    <property type="component" value="Chromosome 1"/>
</dbReference>
<organism evidence="3 4">
    <name type="scientific">Spodoptera frugiperda</name>
    <name type="common">Fall armyworm</name>
    <dbReference type="NCBI Taxonomy" id="7108"/>
    <lineage>
        <taxon>Eukaryota</taxon>
        <taxon>Metazoa</taxon>
        <taxon>Ecdysozoa</taxon>
        <taxon>Arthropoda</taxon>
        <taxon>Hexapoda</taxon>
        <taxon>Insecta</taxon>
        <taxon>Pterygota</taxon>
        <taxon>Neoptera</taxon>
        <taxon>Endopterygota</taxon>
        <taxon>Lepidoptera</taxon>
        <taxon>Glossata</taxon>
        <taxon>Ditrysia</taxon>
        <taxon>Noctuoidea</taxon>
        <taxon>Noctuidae</taxon>
        <taxon>Amphipyrinae</taxon>
        <taxon>Spodoptera</taxon>
    </lineage>
</organism>
<dbReference type="RefSeq" id="XP_035446444.2">
    <property type="nucleotide sequence ID" value="XM_035590551.2"/>
</dbReference>
<dbReference type="GO" id="GO:0043495">
    <property type="term" value="F:protein-membrane adaptor activity"/>
    <property type="evidence" value="ECO:0007669"/>
    <property type="project" value="TreeGrafter"/>
</dbReference>
<reference evidence="4" key="1">
    <citation type="submission" date="2025-08" db="UniProtKB">
        <authorList>
            <consortium name="RefSeq"/>
        </authorList>
    </citation>
    <scope>IDENTIFICATION</scope>
    <source>
        <tissue evidence="4">Whole larval tissue</tissue>
    </source>
</reference>
<dbReference type="GO" id="GO:0005776">
    <property type="term" value="C:autophagosome"/>
    <property type="evidence" value="ECO:0007669"/>
    <property type="project" value="TreeGrafter"/>
</dbReference>
<dbReference type="GO" id="GO:0097629">
    <property type="term" value="C:extrinsic component of omegasome membrane"/>
    <property type="evidence" value="ECO:0007669"/>
    <property type="project" value="TreeGrafter"/>
</dbReference>
<dbReference type="AlphaFoldDB" id="A0A9R0DB17"/>
<proteinExistence type="predicted"/>
<feature type="coiled-coil region" evidence="2">
    <location>
        <begin position="103"/>
        <end position="140"/>
    </location>
</feature>
<dbReference type="InterPro" id="IPR018791">
    <property type="entry name" value="UV_resistance/autophagy_Atg14"/>
</dbReference>
<dbReference type="GO" id="GO:0009267">
    <property type="term" value="P:cellular response to starvation"/>
    <property type="evidence" value="ECO:0007669"/>
    <property type="project" value="TreeGrafter"/>
</dbReference>
<dbReference type="OrthoDB" id="16772at2759"/>
<sequence>MALSYFNESEAPRDFRVSSTESDGHYKKCLLCYTVKKNFYCPDCVRAGNFVHSSMPYADRYAEKQGKLLRVKVNRKHVLDQCERLLANKLKRDTLVTEAKQSRDKLELLRLAIQQRRRNIEEKRRELTELRNYNNELTIKLPRYQKRVTSLGKHAEVQRMELENKVSMYTEQTDALAALRRSRIRQLTKYIFPVYITYDTSESIEDMEFIGEDTEEEPPHRPQLHIVAPWIHTDGDFSQVQAWLRQNKETMGPGGAVCAGGAVSPGARACAALALCAQLLALLSWALDARLPHTISLNEYSNWRVSEGGVARGARRLGAAGAWLAARAALLPPHAPHAASPPHALAALHSLVVAANTDDPMLGRVESWTSSCDAAARSVWAEAIAALGDLDTDDTEPPEHLHWPEAMEMEELSCSPASPAPAPSLVTSAAASLASMWRVFTK</sequence>
<dbReference type="GO" id="GO:0097632">
    <property type="term" value="C:extrinsic component of phagophore assembly site membrane"/>
    <property type="evidence" value="ECO:0007669"/>
    <property type="project" value="TreeGrafter"/>
</dbReference>
<keyword evidence="1 2" id="KW-0175">Coiled coil</keyword>
<dbReference type="GO" id="GO:0000423">
    <property type="term" value="P:mitophagy"/>
    <property type="evidence" value="ECO:0007669"/>
    <property type="project" value="TreeGrafter"/>
</dbReference>
<dbReference type="GO" id="GO:0000045">
    <property type="term" value="P:autophagosome assembly"/>
    <property type="evidence" value="ECO:0007669"/>
    <property type="project" value="TreeGrafter"/>
</dbReference>
<dbReference type="GO" id="GO:0016240">
    <property type="term" value="P:autophagosome membrane docking"/>
    <property type="evidence" value="ECO:0007669"/>
    <property type="project" value="TreeGrafter"/>
</dbReference>
<dbReference type="Pfam" id="PF10186">
    <property type="entry name" value="ATG14"/>
    <property type="match status" value="1"/>
</dbReference>
<evidence type="ECO:0000313" key="4">
    <source>
        <dbReference type="RefSeq" id="XP_035446444.2"/>
    </source>
</evidence>
<accession>A0A9R0DB17</accession>
<dbReference type="PANTHER" id="PTHR13664">
    <property type="entry name" value="BECLIN 1-ASSOCIATED AUTOPHAGY-RELATED KEY REGULATOR"/>
    <property type="match status" value="1"/>
</dbReference>
<dbReference type="GO" id="GO:0035014">
    <property type="term" value="F:phosphatidylinositol 3-kinase regulator activity"/>
    <property type="evidence" value="ECO:0007669"/>
    <property type="project" value="TreeGrafter"/>
</dbReference>
<evidence type="ECO:0000313" key="3">
    <source>
        <dbReference type="Proteomes" id="UP000829999"/>
    </source>
</evidence>
<gene>
    <name evidence="4" type="primary">LOC118273533</name>
</gene>
<dbReference type="GeneID" id="118273533"/>
<evidence type="ECO:0000256" key="1">
    <source>
        <dbReference type="ARBA" id="ARBA00023054"/>
    </source>
</evidence>
<dbReference type="PANTHER" id="PTHR13664:SF0">
    <property type="entry name" value="BECLIN 1-ASSOCIATED AUTOPHAGY-RELATED KEY REGULATOR"/>
    <property type="match status" value="1"/>
</dbReference>
<protein>
    <submittedName>
        <fullName evidence="4">Beclin 1-associated autophagy-related key regulator</fullName>
    </submittedName>
</protein>
<name>A0A9R0DB17_SPOFR</name>
<dbReference type="GO" id="GO:0035032">
    <property type="term" value="C:phosphatidylinositol 3-kinase complex, class III"/>
    <property type="evidence" value="ECO:0007669"/>
    <property type="project" value="TreeGrafter"/>
</dbReference>